<evidence type="ECO:0000313" key="2">
    <source>
        <dbReference type="Proteomes" id="UP000095679"/>
    </source>
</evidence>
<dbReference type="Proteomes" id="UP000095679">
    <property type="component" value="Unassembled WGS sequence"/>
</dbReference>
<proteinExistence type="predicted"/>
<gene>
    <name evidence="1" type="ORF">ERS852450_00186</name>
</gene>
<organism evidence="1 2">
    <name type="scientific">Anaerobutyricum hallii</name>
    <dbReference type="NCBI Taxonomy" id="39488"/>
    <lineage>
        <taxon>Bacteria</taxon>
        <taxon>Bacillati</taxon>
        <taxon>Bacillota</taxon>
        <taxon>Clostridia</taxon>
        <taxon>Lachnospirales</taxon>
        <taxon>Lachnospiraceae</taxon>
        <taxon>Anaerobutyricum</taxon>
    </lineage>
</organism>
<dbReference type="RefSeq" id="WP_055297870.1">
    <property type="nucleotide sequence ID" value="NZ_BLYK01000002.1"/>
</dbReference>
<accession>A0A173XNR4</accession>
<dbReference type="EMBL" id="CYZL01000001">
    <property type="protein sequence ID" value="CUN53521.1"/>
    <property type="molecule type" value="Genomic_DNA"/>
</dbReference>
<protein>
    <submittedName>
        <fullName evidence="1">Uncharacterized protein</fullName>
    </submittedName>
</protein>
<name>A0A173XNR4_9FIRM</name>
<evidence type="ECO:0000313" key="1">
    <source>
        <dbReference type="EMBL" id="CUN53521.1"/>
    </source>
</evidence>
<dbReference type="AlphaFoldDB" id="A0A173XNR4"/>
<reference evidence="1 2" key="1">
    <citation type="submission" date="2015-09" db="EMBL/GenBank/DDBJ databases">
        <authorList>
            <consortium name="Pathogen Informatics"/>
        </authorList>
    </citation>
    <scope>NUCLEOTIDE SEQUENCE [LARGE SCALE GENOMIC DNA]</scope>
    <source>
        <strain evidence="1 2">2789STDY5834835</strain>
    </source>
</reference>
<sequence>MEKYLKFDDQVTVLTKHKELQQYLQFRKENDVWVQPYIKETTVVGIEDHPLFLSQYFLSNGIELNDESNECVKDTGMFLTFPMNGERKIYPTRHTAFTSICQRAGLSGPTISNFIGSAFKKVLPVTEKASWLTRGFSLYMQKCKILIRDGKISAMMSNGYSILPADELVGALEKELKKEHKDMKMLSATISHEYLNIDYLLNDKDADSSFSLLLKDFGLDENVKTGIGFATSDVGLSRAYVYPFFMTENGYKTRFGDSAGVEHEGKNSVDTFVQLLPRVDSLFKEAENQIEKLGNTDIDSISSTVRNIVDDNKSLFPKSFAEDVVAALSSQPGTAIDVYLALNEIVENYIASRGNDPTLALTLKDRLSKYLYINIKKYDC</sequence>